<dbReference type="Proteomes" id="UP000064967">
    <property type="component" value="Chromosome"/>
</dbReference>
<organism evidence="2 3">
    <name type="scientific">Labilithrix luteola</name>
    <dbReference type="NCBI Taxonomy" id="1391654"/>
    <lineage>
        <taxon>Bacteria</taxon>
        <taxon>Pseudomonadati</taxon>
        <taxon>Myxococcota</taxon>
        <taxon>Polyangia</taxon>
        <taxon>Polyangiales</taxon>
        <taxon>Labilitrichaceae</taxon>
        <taxon>Labilithrix</taxon>
    </lineage>
</organism>
<keyword evidence="3" id="KW-1185">Reference proteome</keyword>
<evidence type="ECO:0000313" key="3">
    <source>
        <dbReference type="Proteomes" id="UP000064967"/>
    </source>
</evidence>
<dbReference type="RefSeq" id="WP_146651331.1">
    <property type="nucleotide sequence ID" value="NZ_CP012333.1"/>
</dbReference>
<accession>A0A0K1Q3K5</accession>
<name>A0A0K1Q3K5_9BACT</name>
<evidence type="ECO:0008006" key="4">
    <source>
        <dbReference type="Google" id="ProtNLM"/>
    </source>
</evidence>
<dbReference type="KEGG" id="llu:AKJ09_06618"/>
<proteinExistence type="predicted"/>
<gene>
    <name evidence="2" type="ORF">AKJ09_06618</name>
</gene>
<dbReference type="EMBL" id="CP012333">
    <property type="protein sequence ID" value="AKU99954.1"/>
    <property type="molecule type" value="Genomic_DNA"/>
</dbReference>
<dbReference type="PROSITE" id="PS51257">
    <property type="entry name" value="PROKAR_LIPOPROTEIN"/>
    <property type="match status" value="1"/>
</dbReference>
<keyword evidence="1" id="KW-0732">Signal</keyword>
<dbReference type="STRING" id="1391654.AKJ09_06618"/>
<feature type="signal peptide" evidence="1">
    <location>
        <begin position="1"/>
        <end position="20"/>
    </location>
</feature>
<evidence type="ECO:0000313" key="2">
    <source>
        <dbReference type="EMBL" id="AKU99954.1"/>
    </source>
</evidence>
<protein>
    <recommendedName>
        <fullName evidence="4">Lipoprotein</fullName>
    </recommendedName>
</protein>
<evidence type="ECO:0000256" key="1">
    <source>
        <dbReference type="SAM" id="SignalP"/>
    </source>
</evidence>
<sequence>MKKTHLLVLATMTSLLGALAQGCAAPDEGDGADAFSSDSDLTKRTKPKAGMGAVYLEQPAWLDDGFKGQVVVRSGTTTAATLTPGARADLVPGNYAVDFRPLGLSGAFQAGLQSYGVYGHLWRQSGILEAGKVWTVKPAGLRIELDRPLVWSKNVTLATVSVPAPAVVTLGTSSGLTTQTPSLSSFDFDQFALSASEIAAGATHLDRILPAETYSISLGDGKKPVTLSEGNLTKLTQKTVTFAVDLDPIDPAFPNTTPECVTMEADSVKEPVRTLDRFNTAVLPETYPVVVKAYGLNVQSKVAGGVKHFPLNRLELDDVEVSGTGGTTTKVRGTALVQVKTNTSWTSLGCTSSFKTGTGIDLPDGTYRIISTATGPSGQVSNTEEVTFP</sequence>
<reference evidence="2 3" key="1">
    <citation type="submission" date="2015-08" db="EMBL/GenBank/DDBJ databases">
        <authorList>
            <person name="Babu N.S."/>
            <person name="Beckwith C.J."/>
            <person name="Beseler K.G."/>
            <person name="Brison A."/>
            <person name="Carone J.V."/>
            <person name="Caskin T.P."/>
            <person name="Diamond M."/>
            <person name="Durham M.E."/>
            <person name="Foxe J.M."/>
            <person name="Go M."/>
            <person name="Henderson B.A."/>
            <person name="Jones I.B."/>
            <person name="McGettigan J.A."/>
            <person name="Micheletti S.J."/>
            <person name="Nasrallah M.E."/>
            <person name="Ortiz D."/>
            <person name="Piller C.R."/>
            <person name="Privatt S.R."/>
            <person name="Schneider S.L."/>
            <person name="Sharp S."/>
            <person name="Smith T.C."/>
            <person name="Stanton J.D."/>
            <person name="Ullery H.E."/>
            <person name="Wilson R.J."/>
            <person name="Serrano M.G."/>
            <person name="Buck G."/>
            <person name="Lee V."/>
            <person name="Wang Y."/>
            <person name="Carvalho R."/>
            <person name="Voegtly L."/>
            <person name="Shi R."/>
            <person name="Duckworth R."/>
            <person name="Johnson A."/>
            <person name="Loviza R."/>
            <person name="Walstead R."/>
            <person name="Shah Z."/>
            <person name="Kiflezghi M."/>
            <person name="Wade K."/>
            <person name="Ball S.L."/>
            <person name="Bradley K.W."/>
            <person name="Asai D.J."/>
            <person name="Bowman C.A."/>
            <person name="Russell D.A."/>
            <person name="Pope W.H."/>
            <person name="Jacobs-Sera D."/>
            <person name="Hendrix R.W."/>
            <person name="Hatfull G.F."/>
        </authorList>
    </citation>
    <scope>NUCLEOTIDE SEQUENCE [LARGE SCALE GENOMIC DNA]</scope>
    <source>
        <strain evidence="2 3">DSM 27648</strain>
    </source>
</reference>
<dbReference type="AlphaFoldDB" id="A0A0K1Q3K5"/>
<feature type="chain" id="PRO_5005466747" description="Lipoprotein" evidence="1">
    <location>
        <begin position="21"/>
        <end position="389"/>
    </location>
</feature>